<gene>
    <name evidence="3" type="ORF">ATZ35_14820</name>
</gene>
<dbReference type="KEGG" id="erx:ATZ35_14820"/>
<evidence type="ECO:0000256" key="2">
    <source>
        <dbReference type="SAM" id="Phobius"/>
    </source>
</evidence>
<evidence type="ECO:0000313" key="3">
    <source>
        <dbReference type="EMBL" id="ALS38373.1"/>
    </source>
</evidence>
<proteinExistence type="predicted"/>
<dbReference type="Proteomes" id="UP000067523">
    <property type="component" value="Chromosome"/>
</dbReference>
<dbReference type="AlphaFoldDB" id="A0A0U2LYH8"/>
<evidence type="ECO:0000256" key="1">
    <source>
        <dbReference type="SAM" id="MobiDB-lite"/>
    </source>
</evidence>
<dbReference type="STRING" id="118060.ATZ35_14820"/>
<keyword evidence="2" id="KW-1133">Transmembrane helix</keyword>
<dbReference type="RefSeq" id="WP_208927935.1">
    <property type="nucleotide sequence ID" value="NZ_CP013655.1"/>
</dbReference>
<sequence>MSDNEKKILEKAMKQIKVPYEDTLAALETHSNRRKTKFSKLKYKWGELILSGVIIVCLVLVGALMWPKKNEINKPSASISTSSTLENTNEIPATILQSVNYWKVKNEEKYYSFSESKIRMIVQYFTRMEPEYTFKEDQLVIFAKVINDQGEDVADTYSYQVKRDGANLVLEPNSAEIERLILEPHNEEIFPYTEESIKKLQPAVEPDFTKYASWTSIIKGNHGLNSTVTFDGFLRKEKIDGEERWMTTTYEVKDNRILVNYGGYTIGSDMYWDGENIVLWPASSTLPKSEDREEYDEESVVLLKPNKE</sequence>
<organism evidence="3 4">
    <name type="scientific">Enterococcus rotai</name>
    <dbReference type="NCBI Taxonomy" id="118060"/>
    <lineage>
        <taxon>Bacteria</taxon>
        <taxon>Bacillati</taxon>
        <taxon>Bacillota</taxon>
        <taxon>Bacilli</taxon>
        <taxon>Lactobacillales</taxon>
        <taxon>Enterococcaceae</taxon>
        <taxon>Enterococcus</taxon>
    </lineage>
</organism>
<reference evidence="4" key="1">
    <citation type="submission" date="2015-12" db="EMBL/GenBank/DDBJ databases">
        <authorList>
            <person name="Lauer A."/>
            <person name="Humrighouse B."/>
            <person name="Loparev V."/>
            <person name="Shewmaker P.L."/>
            <person name="Whitney A.M."/>
            <person name="McLaughlin R.W."/>
        </authorList>
    </citation>
    <scope>NUCLEOTIDE SEQUENCE [LARGE SCALE GENOMIC DNA]</scope>
    <source>
        <strain evidence="4">LMG 26678</strain>
    </source>
</reference>
<keyword evidence="4" id="KW-1185">Reference proteome</keyword>
<dbReference type="EMBL" id="CP013655">
    <property type="protein sequence ID" value="ALS38373.1"/>
    <property type="molecule type" value="Genomic_DNA"/>
</dbReference>
<accession>A0A0U2LYH8</accession>
<name>A0A0U2LYH8_9ENTE</name>
<protein>
    <submittedName>
        <fullName evidence="3">Uncharacterized protein</fullName>
    </submittedName>
</protein>
<keyword evidence="2" id="KW-0472">Membrane</keyword>
<feature type="transmembrane region" description="Helical" evidence="2">
    <location>
        <begin position="45"/>
        <end position="66"/>
    </location>
</feature>
<keyword evidence="2" id="KW-0812">Transmembrane</keyword>
<evidence type="ECO:0000313" key="4">
    <source>
        <dbReference type="Proteomes" id="UP000067523"/>
    </source>
</evidence>
<feature type="region of interest" description="Disordered" evidence="1">
    <location>
        <begin position="286"/>
        <end position="308"/>
    </location>
</feature>